<comment type="cofactor">
    <cofactor evidence="1">
        <name>Mg(2+)</name>
        <dbReference type="ChEBI" id="CHEBI:18420"/>
    </cofactor>
</comment>
<dbReference type="SUPFAM" id="SSF55811">
    <property type="entry name" value="Nudix"/>
    <property type="match status" value="1"/>
</dbReference>
<evidence type="ECO:0000259" key="3">
    <source>
        <dbReference type="PROSITE" id="PS51462"/>
    </source>
</evidence>
<feature type="domain" description="Nudix hydrolase" evidence="3">
    <location>
        <begin position="26"/>
        <end position="150"/>
    </location>
</feature>
<evidence type="ECO:0000256" key="2">
    <source>
        <dbReference type="ARBA" id="ARBA00022801"/>
    </source>
</evidence>
<dbReference type="Pfam" id="PF00293">
    <property type="entry name" value="NUDIX"/>
    <property type="match status" value="1"/>
</dbReference>
<gene>
    <name evidence="4" type="ORF">ACFFF8_22965</name>
</gene>
<name>A0ABV6SDW6_9SPHN</name>
<evidence type="ECO:0000256" key="1">
    <source>
        <dbReference type="ARBA" id="ARBA00001946"/>
    </source>
</evidence>
<comment type="caution">
    <text evidence="4">The sequence shown here is derived from an EMBL/GenBank/DDBJ whole genome shotgun (WGS) entry which is preliminary data.</text>
</comment>
<dbReference type="PANTHER" id="PTHR43046">
    <property type="entry name" value="GDP-MANNOSE MANNOSYL HYDROLASE"/>
    <property type="match status" value="1"/>
</dbReference>
<evidence type="ECO:0000313" key="5">
    <source>
        <dbReference type="Proteomes" id="UP001589858"/>
    </source>
</evidence>
<dbReference type="RefSeq" id="WP_267224261.1">
    <property type="nucleotide sequence ID" value="NZ_JAPCWC010000033.1"/>
</dbReference>
<proteinExistence type="predicted"/>
<dbReference type="Proteomes" id="UP001589858">
    <property type="component" value="Unassembled WGS sequence"/>
</dbReference>
<dbReference type="PANTHER" id="PTHR43046:SF14">
    <property type="entry name" value="MUTT_NUDIX FAMILY PROTEIN"/>
    <property type="match status" value="1"/>
</dbReference>
<keyword evidence="2" id="KW-0378">Hydrolase</keyword>
<dbReference type="InterPro" id="IPR015797">
    <property type="entry name" value="NUDIX_hydrolase-like_dom_sf"/>
</dbReference>
<evidence type="ECO:0000313" key="4">
    <source>
        <dbReference type="EMBL" id="MFC0687455.1"/>
    </source>
</evidence>
<reference evidence="4 5" key="1">
    <citation type="submission" date="2024-09" db="EMBL/GenBank/DDBJ databases">
        <authorList>
            <person name="Sun Q."/>
            <person name="Mori K."/>
        </authorList>
    </citation>
    <scope>NUCLEOTIDE SEQUENCE [LARGE SCALE GENOMIC DNA]</scope>
    <source>
        <strain evidence="4 5">CICC 11035S</strain>
    </source>
</reference>
<organism evidence="4 5">
    <name type="scientific">Novosphingobium clariflavum</name>
    <dbReference type="NCBI Taxonomy" id="2029884"/>
    <lineage>
        <taxon>Bacteria</taxon>
        <taxon>Pseudomonadati</taxon>
        <taxon>Pseudomonadota</taxon>
        <taxon>Alphaproteobacteria</taxon>
        <taxon>Sphingomonadales</taxon>
        <taxon>Sphingomonadaceae</taxon>
        <taxon>Novosphingobium</taxon>
    </lineage>
</organism>
<dbReference type="EMBL" id="JBHLTM010000086">
    <property type="protein sequence ID" value="MFC0687455.1"/>
    <property type="molecule type" value="Genomic_DNA"/>
</dbReference>
<accession>A0ABV6SDW6</accession>
<protein>
    <submittedName>
        <fullName evidence="4">NUDIX domain-containing protein</fullName>
    </submittedName>
</protein>
<dbReference type="Gene3D" id="3.90.79.10">
    <property type="entry name" value="Nucleoside Triphosphate Pyrophosphohydrolase"/>
    <property type="match status" value="1"/>
</dbReference>
<dbReference type="PROSITE" id="PS51462">
    <property type="entry name" value="NUDIX"/>
    <property type="match status" value="1"/>
</dbReference>
<keyword evidence="5" id="KW-1185">Reference proteome</keyword>
<sequence>MPAQWHRALYRLAHRGRVTVWRFRRSRLEGVQVLALDGQDRVLLLRHSYGSGKWMAPGGGLRRGEDPLAAGLREFAEETGLELAQARLLQFVEEDLHGACNRVNIVAGRFSGQPRADGREIVEVGVFPLDGLPEWMPQGRAGKITEWAGWFLAL</sequence>
<dbReference type="InterPro" id="IPR000086">
    <property type="entry name" value="NUDIX_hydrolase_dom"/>
</dbReference>